<evidence type="ECO:0000256" key="6">
    <source>
        <dbReference type="SAM" id="Phobius"/>
    </source>
</evidence>
<evidence type="ECO:0000256" key="3">
    <source>
        <dbReference type="ARBA" id="ARBA00023295"/>
    </source>
</evidence>
<evidence type="ECO:0000256" key="1">
    <source>
        <dbReference type="ARBA" id="ARBA00009865"/>
    </source>
</evidence>
<proteinExistence type="inferred from homology"/>
<keyword evidence="6" id="KW-0472">Membrane</keyword>
<keyword evidence="2 5" id="KW-0378">Hydrolase</keyword>
<keyword evidence="6" id="KW-1133">Transmembrane helix</keyword>
<keyword evidence="6" id="KW-0812">Transmembrane</keyword>
<dbReference type="EMBL" id="KV751170">
    <property type="protein sequence ID" value="OCL01212.1"/>
    <property type="molecule type" value="Genomic_DNA"/>
</dbReference>
<gene>
    <name evidence="7" type="ORF">AOQ84DRAFT_393823</name>
</gene>
<protein>
    <submittedName>
        <fullName evidence="7">Glycoside hydrolase family 43 protein</fullName>
    </submittedName>
</protein>
<dbReference type="Gene3D" id="2.115.10.20">
    <property type="entry name" value="Glycosyl hydrolase domain, family 43"/>
    <property type="match status" value="1"/>
</dbReference>
<dbReference type="GO" id="GO:0004553">
    <property type="term" value="F:hydrolase activity, hydrolyzing O-glycosyl compounds"/>
    <property type="evidence" value="ECO:0007669"/>
    <property type="project" value="InterPro"/>
</dbReference>
<dbReference type="Proteomes" id="UP000250140">
    <property type="component" value="Unassembled WGS sequence"/>
</dbReference>
<evidence type="ECO:0000256" key="2">
    <source>
        <dbReference type="ARBA" id="ARBA00022801"/>
    </source>
</evidence>
<name>A0A8E2ELZ8_9PEZI</name>
<sequence>MSVAVVPNEPQRTMVIKLSEPVIAAHVPVKENWQSRLFHNSPLHCKAALKATEAVGALGTPETPETPEIPETSRTSKCQSWLQSRKWLLAAAVIVLILVAIICAVVATLLHRRGSDKKLPIKHPSGFAPFNEALKTNFPDPAILKHNGTWYAFATNNAAGVLHQPNNKTLADYGKSNVQLATSLNFNTWTLHNYTEDPLPTLGDWVASGYLNISEANATTPLDASATNPSSANEIPRSNVWAPDLLQRPSDGKFVLYYSATAASASRSHCVGAAVADLPQGPYSPLPTPFACPTELGGAIDPSPIVDVDGTIYVTYKIDGNNHGHGGICGNTVPPLVDTPILLQRFAEDAVTPVGSPFTILHRTSDDGPLVEAPALVRSDEGVYFLFFSSGCTRMPSYDLKYATSTKITGPYKRASRPLLMTGDWDLLAPGSVSVRRDESLWRMAFHARVMTPFGGVREMFTATLILNGTTVTFDWT</sequence>
<comment type="similarity">
    <text evidence="1 5">Belongs to the glycosyl hydrolase 43 family.</text>
</comment>
<evidence type="ECO:0000313" key="7">
    <source>
        <dbReference type="EMBL" id="OCL01212.1"/>
    </source>
</evidence>
<dbReference type="GO" id="GO:0005975">
    <property type="term" value="P:carbohydrate metabolic process"/>
    <property type="evidence" value="ECO:0007669"/>
    <property type="project" value="InterPro"/>
</dbReference>
<dbReference type="InterPro" id="IPR023296">
    <property type="entry name" value="Glyco_hydro_beta-prop_sf"/>
</dbReference>
<dbReference type="SUPFAM" id="SSF75005">
    <property type="entry name" value="Arabinanase/levansucrase/invertase"/>
    <property type="match status" value="1"/>
</dbReference>
<accession>A0A8E2ELZ8</accession>
<reference evidence="7 8" key="1">
    <citation type="journal article" date="2016" name="Nat. Commun.">
        <title>Ectomycorrhizal ecology is imprinted in the genome of the dominant symbiotic fungus Cenococcum geophilum.</title>
        <authorList>
            <consortium name="DOE Joint Genome Institute"/>
            <person name="Peter M."/>
            <person name="Kohler A."/>
            <person name="Ohm R.A."/>
            <person name="Kuo A."/>
            <person name="Krutzmann J."/>
            <person name="Morin E."/>
            <person name="Arend M."/>
            <person name="Barry K.W."/>
            <person name="Binder M."/>
            <person name="Choi C."/>
            <person name="Clum A."/>
            <person name="Copeland A."/>
            <person name="Grisel N."/>
            <person name="Haridas S."/>
            <person name="Kipfer T."/>
            <person name="LaButti K."/>
            <person name="Lindquist E."/>
            <person name="Lipzen A."/>
            <person name="Maire R."/>
            <person name="Meier B."/>
            <person name="Mihaltcheva S."/>
            <person name="Molinier V."/>
            <person name="Murat C."/>
            <person name="Poggeler S."/>
            <person name="Quandt C.A."/>
            <person name="Sperisen C."/>
            <person name="Tritt A."/>
            <person name="Tisserant E."/>
            <person name="Crous P.W."/>
            <person name="Henrissat B."/>
            <person name="Nehls U."/>
            <person name="Egli S."/>
            <person name="Spatafora J.W."/>
            <person name="Grigoriev I.V."/>
            <person name="Martin F.M."/>
        </authorList>
    </citation>
    <scope>NUCLEOTIDE SEQUENCE [LARGE SCALE GENOMIC DNA]</scope>
    <source>
        <strain evidence="7 8">CBS 207.34</strain>
    </source>
</reference>
<keyword evidence="8" id="KW-1185">Reference proteome</keyword>
<dbReference type="InterPro" id="IPR051795">
    <property type="entry name" value="Glycosyl_Hydrlase_43"/>
</dbReference>
<dbReference type="PANTHER" id="PTHR42812">
    <property type="entry name" value="BETA-XYLOSIDASE"/>
    <property type="match status" value="1"/>
</dbReference>
<feature type="site" description="Important for catalytic activity, responsible for pKa modulation of the active site Glu and correct orientation of both the proton donor and substrate" evidence="4">
    <location>
        <position position="301"/>
    </location>
</feature>
<organism evidence="7 8">
    <name type="scientific">Glonium stellatum</name>
    <dbReference type="NCBI Taxonomy" id="574774"/>
    <lineage>
        <taxon>Eukaryota</taxon>
        <taxon>Fungi</taxon>
        <taxon>Dikarya</taxon>
        <taxon>Ascomycota</taxon>
        <taxon>Pezizomycotina</taxon>
        <taxon>Dothideomycetes</taxon>
        <taxon>Pleosporomycetidae</taxon>
        <taxon>Gloniales</taxon>
        <taxon>Gloniaceae</taxon>
        <taxon>Glonium</taxon>
    </lineage>
</organism>
<dbReference type="OrthoDB" id="3879658at2759"/>
<evidence type="ECO:0000256" key="4">
    <source>
        <dbReference type="PIRSR" id="PIRSR606710-2"/>
    </source>
</evidence>
<dbReference type="InterPro" id="IPR006710">
    <property type="entry name" value="Glyco_hydro_43"/>
</dbReference>
<dbReference type="PANTHER" id="PTHR42812:SF5">
    <property type="entry name" value="ENDO-ARABINASE"/>
    <property type="match status" value="1"/>
</dbReference>
<keyword evidence="3 5" id="KW-0326">Glycosidase</keyword>
<evidence type="ECO:0000313" key="8">
    <source>
        <dbReference type="Proteomes" id="UP000250140"/>
    </source>
</evidence>
<feature type="transmembrane region" description="Helical" evidence="6">
    <location>
        <begin position="87"/>
        <end position="110"/>
    </location>
</feature>
<evidence type="ECO:0000256" key="5">
    <source>
        <dbReference type="RuleBase" id="RU361187"/>
    </source>
</evidence>
<dbReference type="AlphaFoldDB" id="A0A8E2ELZ8"/>
<dbReference type="CDD" id="cd08999">
    <property type="entry name" value="GH43_ABN-like"/>
    <property type="match status" value="1"/>
</dbReference>
<dbReference type="Pfam" id="PF04616">
    <property type="entry name" value="Glyco_hydro_43"/>
    <property type="match status" value="1"/>
</dbReference>